<protein>
    <submittedName>
        <fullName evidence="2">Uncharacterized protein</fullName>
    </submittedName>
</protein>
<dbReference type="EMBL" id="OE000176">
    <property type="protein sequence ID" value="CAD7452775.1"/>
    <property type="molecule type" value="Genomic_DNA"/>
</dbReference>
<reference evidence="2" key="1">
    <citation type="submission" date="2020-11" db="EMBL/GenBank/DDBJ databases">
        <authorList>
            <person name="Tran Van P."/>
        </authorList>
    </citation>
    <scope>NUCLEOTIDE SEQUENCE</scope>
</reference>
<proteinExistence type="predicted"/>
<feature type="region of interest" description="Disordered" evidence="1">
    <location>
        <begin position="50"/>
        <end position="78"/>
    </location>
</feature>
<dbReference type="AlphaFoldDB" id="A0A7R9FFQ0"/>
<evidence type="ECO:0000256" key="1">
    <source>
        <dbReference type="SAM" id="MobiDB-lite"/>
    </source>
</evidence>
<evidence type="ECO:0000313" key="2">
    <source>
        <dbReference type="EMBL" id="CAD7452775.1"/>
    </source>
</evidence>
<name>A0A7R9FFQ0_9NEOP</name>
<sequence length="78" mass="8564">MANETSASVDMNELSQPVTENRTMKALLHLPERPLIDIEFNDLTYTIPYGRKDLGASPNNDRGGLEPPSRLPVGTLLA</sequence>
<accession>A0A7R9FFQ0</accession>
<organism evidence="2">
    <name type="scientific">Timema tahoe</name>
    <dbReference type="NCBI Taxonomy" id="61484"/>
    <lineage>
        <taxon>Eukaryota</taxon>
        <taxon>Metazoa</taxon>
        <taxon>Ecdysozoa</taxon>
        <taxon>Arthropoda</taxon>
        <taxon>Hexapoda</taxon>
        <taxon>Insecta</taxon>
        <taxon>Pterygota</taxon>
        <taxon>Neoptera</taxon>
        <taxon>Polyneoptera</taxon>
        <taxon>Phasmatodea</taxon>
        <taxon>Timematodea</taxon>
        <taxon>Timematoidea</taxon>
        <taxon>Timematidae</taxon>
        <taxon>Timema</taxon>
    </lineage>
</organism>
<gene>
    <name evidence="2" type="ORF">TTEB3V08_LOCUS945</name>
</gene>